<keyword evidence="3" id="KW-1185">Reference proteome</keyword>
<evidence type="ECO:0000313" key="3">
    <source>
        <dbReference type="Proteomes" id="UP000005240"/>
    </source>
</evidence>
<gene>
    <name evidence="1" type="ORF">PTTG_04217</name>
</gene>
<organism evidence="1">
    <name type="scientific">Puccinia triticina (isolate 1-1 / race 1 (BBBD))</name>
    <name type="common">Brown leaf rust fungus</name>
    <dbReference type="NCBI Taxonomy" id="630390"/>
    <lineage>
        <taxon>Eukaryota</taxon>
        <taxon>Fungi</taxon>
        <taxon>Dikarya</taxon>
        <taxon>Basidiomycota</taxon>
        <taxon>Pucciniomycotina</taxon>
        <taxon>Pucciniomycetes</taxon>
        <taxon>Pucciniales</taxon>
        <taxon>Pucciniaceae</taxon>
        <taxon>Puccinia</taxon>
    </lineage>
</organism>
<reference evidence="1" key="2">
    <citation type="submission" date="2016-05" db="EMBL/GenBank/DDBJ databases">
        <title>Comparative analysis highlights variable genome content of wheat rusts and divergence of the mating loci.</title>
        <authorList>
            <person name="Cuomo C.A."/>
            <person name="Bakkeren G."/>
            <person name="Szabo L."/>
            <person name="Khalil H."/>
            <person name="Joly D."/>
            <person name="Goldberg J."/>
            <person name="Young S."/>
            <person name="Zeng Q."/>
            <person name="Fellers J."/>
        </authorList>
    </citation>
    <scope>NUCLEOTIDE SEQUENCE [LARGE SCALE GENOMIC DNA]</scope>
    <source>
        <strain evidence="1">1-1 BBBD Race 1</strain>
    </source>
</reference>
<dbReference type="InterPro" id="IPR002060">
    <property type="entry name" value="Squ/phyt_synthse"/>
</dbReference>
<dbReference type="SUPFAM" id="SSF48576">
    <property type="entry name" value="Terpenoid synthases"/>
    <property type="match status" value="1"/>
</dbReference>
<dbReference type="Proteomes" id="UP000005240">
    <property type="component" value="Unassembled WGS sequence"/>
</dbReference>
<proteinExistence type="predicted"/>
<dbReference type="AlphaFoldDB" id="A0A180GPF8"/>
<dbReference type="VEuPathDB" id="FungiDB:PTTG_04217"/>
<dbReference type="OrthoDB" id="270318at2759"/>
<name>A0A180GPF8_PUCT1</name>
<dbReference type="EMBL" id="ADAS02000037">
    <property type="protein sequence ID" value="OAV94706.1"/>
    <property type="molecule type" value="Genomic_DNA"/>
</dbReference>
<reference evidence="1" key="1">
    <citation type="submission" date="2009-11" db="EMBL/GenBank/DDBJ databases">
        <authorList>
            <consortium name="The Broad Institute Genome Sequencing Platform"/>
            <person name="Ward D."/>
            <person name="Feldgarden M."/>
            <person name="Earl A."/>
            <person name="Young S.K."/>
            <person name="Zeng Q."/>
            <person name="Koehrsen M."/>
            <person name="Alvarado L."/>
            <person name="Berlin A."/>
            <person name="Bochicchio J."/>
            <person name="Borenstein D."/>
            <person name="Chapman S.B."/>
            <person name="Chen Z."/>
            <person name="Engels R."/>
            <person name="Freedman E."/>
            <person name="Gellesch M."/>
            <person name="Goldberg J."/>
            <person name="Griggs A."/>
            <person name="Gujja S."/>
            <person name="Heilman E."/>
            <person name="Heiman D."/>
            <person name="Hepburn T."/>
            <person name="Howarth C."/>
            <person name="Jen D."/>
            <person name="Larson L."/>
            <person name="Lewis B."/>
            <person name="Mehta T."/>
            <person name="Park D."/>
            <person name="Pearson M."/>
            <person name="Roberts A."/>
            <person name="Saif S."/>
            <person name="Shea T."/>
            <person name="Shenoy N."/>
            <person name="Sisk P."/>
            <person name="Stolte C."/>
            <person name="Sykes S."/>
            <person name="Thomson T."/>
            <person name="Walk T."/>
            <person name="White J."/>
            <person name="Yandava C."/>
            <person name="Izard J."/>
            <person name="Baranova O.V."/>
            <person name="Blanton J.M."/>
            <person name="Tanner A.C."/>
            <person name="Dewhirst F.E."/>
            <person name="Haas B."/>
            <person name="Nusbaum C."/>
            <person name="Birren B."/>
        </authorList>
    </citation>
    <scope>NUCLEOTIDE SEQUENCE [LARGE SCALE GENOMIC DNA]</scope>
    <source>
        <strain evidence="1">1-1 BBBD Race 1</strain>
    </source>
</reference>
<reference evidence="2" key="4">
    <citation type="submission" date="2025-05" db="UniProtKB">
        <authorList>
            <consortium name="EnsemblFungi"/>
        </authorList>
    </citation>
    <scope>IDENTIFICATION</scope>
    <source>
        <strain evidence="2">isolate 1-1 / race 1 (BBBD)</strain>
    </source>
</reference>
<dbReference type="STRING" id="630390.A0A180GPF8"/>
<reference evidence="2 3" key="3">
    <citation type="journal article" date="2017" name="G3 (Bethesda)">
        <title>Comparative analysis highlights variable genome content of wheat rusts and divergence of the mating loci.</title>
        <authorList>
            <person name="Cuomo C.A."/>
            <person name="Bakkeren G."/>
            <person name="Khalil H.B."/>
            <person name="Panwar V."/>
            <person name="Joly D."/>
            <person name="Linning R."/>
            <person name="Sakthikumar S."/>
            <person name="Song X."/>
            <person name="Adiconis X."/>
            <person name="Fan L."/>
            <person name="Goldberg J.M."/>
            <person name="Levin J.Z."/>
            <person name="Young S."/>
            <person name="Zeng Q."/>
            <person name="Anikster Y."/>
            <person name="Bruce M."/>
            <person name="Wang M."/>
            <person name="Yin C."/>
            <person name="McCallum B."/>
            <person name="Szabo L.J."/>
            <person name="Hulbert S."/>
            <person name="Chen X."/>
            <person name="Fellers J.P."/>
        </authorList>
    </citation>
    <scope>NUCLEOTIDE SEQUENCE</scope>
    <source>
        <strain evidence="2">isolate 1-1 / race 1 (BBBD)</strain>
        <strain evidence="3">Isolate 1-1 / race 1 (BBBD)</strain>
    </source>
</reference>
<accession>A0A180GPF8</accession>
<evidence type="ECO:0000313" key="2">
    <source>
        <dbReference type="EnsemblFungi" id="PTTG_04217-t43_1-p1"/>
    </source>
</evidence>
<dbReference type="Pfam" id="PF00494">
    <property type="entry name" value="SQS_PSY"/>
    <property type="match status" value="1"/>
</dbReference>
<dbReference type="Gene3D" id="1.10.600.10">
    <property type="entry name" value="Farnesyl Diphosphate Synthase"/>
    <property type="match status" value="1"/>
</dbReference>
<evidence type="ECO:0000313" key="1">
    <source>
        <dbReference type="EMBL" id="OAV94706.1"/>
    </source>
</evidence>
<sequence>MASRALSSRRTLGLVRRASSMAGPLAESLERLKQTDPNAVLQLPFWPSHAQPGFIAIRTFLAGMDCIQLTEVKWMGMASLRLHWWRDAIDSCYGSQDHRKKLPDHHLIQGLRPLIKQHKLSKYYFTRIIEASWSHCCHPRFADLSALVKYSRSTTYAGLSLLAQLLTSSEPAWRGDVSLRTIDHSLTHLATFLTIIRLLERMPHYVDNHNTHIVPSELLECPDEALIKFFADRYSPAPLDDSRGQLPARSLLNLVFLAWSELVAAREVITLDPSHRHSSTSDFRSHKNASRIESHIFSGRPHLPTVTIPPGLVPLFLAATPARSQLSKISKIILTSSDMVNKRRQNRTTDLANWVAQKPNWTAPFKLWFNYYFNKL</sequence>
<protein>
    <submittedName>
        <fullName evidence="1 2">Uncharacterized protein</fullName>
    </submittedName>
</protein>
<dbReference type="EnsemblFungi" id="PTTG_04217-t43_1">
    <property type="protein sequence ID" value="PTTG_04217-t43_1-p1"/>
    <property type="gene ID" value="PTTG_04217"/>
</dbReference>
<dbReference type="InterPro" id="IPR008949">
    <property type="entry name" value="Isoprenoid_synthase_dom_sf"/>
</dbReference>